<dbReference type="AlphaFoldDB" id="A0A7C4XSZ5"/>
<gene>
    <name evidence="6" type="ORF">ENR63_01275</name>
</gene>
<keyword evidence="5" id="KW-1133">Transmembrane helix</keyword>
<keyword evidence="4" id="KW-0233">DNA recombination</keyword>
<dbReference type="EMBL" id="DSRT01000066">
    <property type="protein sequence ID" value="HGW29538.1"/>
    <property type="molecule type" value="Genomic_DNA"/>
</dbReference>
<dbReference type="GO" id="GO:0006310">
    <property type="term" value="P:DNA recombination"/>
    <property type="evidence" value="ECO:0007669"/>
    <property type="project" value="UniProtKB-KW"/>
</dbReference>
<dbReference type="PANTHER" id="PTHR30563:SF0">
    <property type="entry name" value="DNA RECOMBINATION PROTEIN RMUC"/>
    <property type="match status" value="1"/>
</dbReference>
<protein>
    <submittedName>
        <fullName evidence="6">DNA recombination protein RmuC</fullName>
    </submittedName>
</protein>
<evidence type="ECO:0000256" key="5">
    <source>
        <dbReference type="SAM" id="Phobius"/>
    </source>
</evidence>
<proteinExistence type="inferred from homology"/>
<accession>A0A7C4XSZ5</accession>
<keyword evidence="3" id="KW-0175">Coiled coil</keyword>
<dbReference type="PANTHER" id="PTHR30563">
    <property type="entry name" value="DNA RECOMBINATION PROTEIN RMUC"/>
    <property type="match status" value="1"/>
</dbReference>
<comment type="similarity">
    <text evidence="2">Belongs to the RmuC family.</text>
</comment>
<comment type="function">
    <text evidence="1">Involved in DNA recombination.</text>
</comment>
<organism evidence="6">
    <name type="scientific">candidate division WWE3 bacterium</name>
    <dbReference type="NCBI Taxonomy" id="2053526"/>
    <lineage>
        <taxon>Bacteria</taxon>
        <taxon>Katanobacteria</taxon>
    </lineage>
</organism>
<evidence type="ECO:0000256" key="4">
    <source>
        <dbReference type="ARBA" id="ARBA00023172"/>
    </source>
</evidence>
<evidence type="ECO:0000256" key="3">
    <source>
        <dbReference type="ARBA" id="ARBA00023054"/>
    </source>
</evidence>
<dbReference type="Pfam" id="PF02646">
    <property type="entry name" value="RmuC"/>
    <property type="match status" value="1"/>
</dbReference>
<keyword evidence="5" id="KW-0472">Membrane</keyword>
<comment type="caution">
    <text evidence="6">The sequence shown here is derived from an EMBL/GenBank/DDBJ whole genome shotgun (WGS) entry which is preliminary data.</text>
</comment>
<dbReference type="InterPro" id="IPR003798">
    <property type="entry name" value="DNA_recombination_RmuC"/>
</dbReference>
<reference evidence="6" key="1">
    <citation type="journal article" date="2020" name="mSystems">
        <title>Genome- and Community-Level Interaction Insights into Carbon Utilization and Element Cycling Functions of Hydrothermarchaeota in Hydrothermal Sediment.</title>
        <authorList>
            <person name="Zhou Z."/>
            <person name="Liu Y."/>
            <person name="Xu W."/>
            <person name="Pan J."/>
            <person name="Luo Z.H."/>
            <person name="Li M."/>
        </authorList>
    </citation>
    <scope>NUCLEOTIDE SEQUENCE [LARGE SCALE GENOMIC DNA]</scope>
    <source>
        <strain evidence="6">SpSt-417</strain>
    </source>
</reference>
<evidence type="ECO:0000313" key="6">
    <source>
        <dbReference type="EMBL" id="HGW29538.1"/>
    </source>
</evidence>
<evidence type="ECO:0000256" key="2">
    <source>
        <dbReference type="ARBA" id="ARBA00009840"/>
    </source>
</evidence>
<sequence>MSTTLFILIGLLLLLAFGLMFFFLSNQLRSIRESQSQGETEKVVMEWMKELKRDVSESINKNSDTLEKQLREQRTSMDKQTKMIWERLDNAAKVISGVQKHLGGMEELGKDMKDLNNILKSPKLRGGLGEKLLYEILENYLPKSLFKTQYKFRNGAVCDAVILHEQKLIPIDSKFPMENFEGIIKSDTEELRERFRKEFVKDVKKRVDEIASKYILPEEGTRDQAIMYIPSESVYYEAVVMNSDIPEYSQRKNVSITSPNNLVFFLRTVLLSIRRNELAEHADEVLKTLAGIQLEAEKFEEDLGVLDGHITRTSKSMDTVKSKYGKLIGKLGAVSALGTESGIGVLPQPQPDQV</sequence>
<feature type="transmembrane region" description="Helical" evidence="5">
    <location>
        <begin position="6"/>
        <end position="24"/>
    </location>
</feature>
<keyword evidence="5" id="KW-0812">Transmembrane</keyword>
<name>A0A7C4XSZ5_UNCKA</name>
<evidence type="ECO:0000256" key="1">
    <source>
        <dbReference type="ARBA" id="ARBA00003416"/>
    </source>
</evidence>